<accession>A0AAD7EJS6</accession>
<organism evidence="1 2">
    <name type="scientific">Mycena albidolilacea</name>
    <dbReference type="NCBI Taxonomy" id="1033008"/>
    <lineage>
        <taxon>Eukaryota</taxon>
        <taxon>Fungi</taxon>
        <taxon>Dikarya</taxon>
        <taxon>Basidiomycota</taxon>
        <taxon>Agaricomycotina</taxon>
        <taxon>Agaricomycetes</taxon>
        <taxon>Agaricomycetidae</taxon>
        <taxon>Agaricales</taxon>
        <taxon>Marasmiineae</taxon>
        <taxon>Mycenaceae</taxon>
        <taxon>Mycena</taxon>
    </lineage>
</organism>
<dbReference type="AlphaFoldDB" id="A0AAD7EJS6"/>
<dbReference type="EMBL" id="JARIHO010000040">
    <property type="protein sequence ID" value="KAJ7328032.1"/>
    <property type="molecule type" value="Genomic_DNA"/>
</dbReference>
<keyword evidence="2" id="KW-1185">Reference proteome</keyword>
<feature type="non-terminal residue" evidence="1">
    <location>
        <position position="1"/>
    </location>
</feature>
<proteinExistence type="predicted"/>
<feature type="non-terminal residue" evidence="1">
    <location>
        <position position="89"/>
    </location>
</feature>
<name>A0AAD7EJS6_9AGAR</name>
<protein>
    <submittedName>
        <fullName evidence="1">Uncharacterized protein</fullName>
    </submittedName>
</protein>
<reference evidence="1" key="1">
    <citation type="submission" date="2023-03" db="EMBL/GenBank/DDBJ databases">
        <title>Massive genome expansion in bonnet fungi (Mycena s.s.) driven by repeated elements and novel gene families across ecological guilds.</title>
        <authorList>
            <consortium name="Lawrence Berkeley National Laboratory"/>
            <person name="Harder C.B."/>
            <person name="Miyauchi S."/>
            <person name="Viragh M."/>
            <person name="Kuo A."/>
            <person name="Thoen E."/>
            <person name="Andreopoulos B."/>
            <person name="Lu D."/>
            <person name="Skrede I."/>
            <person name="Drula E."/>
            <person name="Henrissat B."/>
            <person name="Morin E."/>
            <person name="Kohler A."/>
            <person name="Barry K."/>
            <person name="LaButti K."/>
            <person name="Morin E."/>
            <person name="Salamov A."/>
            <person name="Lipzen A."/>
            <person name="Mereny Z."/>
            <person name="Hegedus B."/>
            <person name="Baldrian P."/>
            <person name="Stursova M."/>
            <person name="Weitz H."/>
            <person name="Taylor A."/>
            <person name="Grigoriev I.V."/>
            <person name="Nagy L.G."/>
            <person name="Martin F."/>
            <person name="Kauserud H."/>
        </authorList>
    </citation>
    <scope>NUCLEOTIDE SEQUENCE</scope>
    <source>
        <strain evidence="1">CBHHK002</strain>
    </source>
</reference>
<evidence type="ECO:0000313" key="1">
    <source>
        <dbReference type="EMBL" id="KAJ7328032.1"/>
    </source>
</evidence>
<evidence type="ECO:0000313" key="2">
    <source>
        <dbReference type="Proteomes" id="UP001218218"/>
    </source>
</evidence>
<dbReference type="Proteomes" id="UP001218218">
    <property type="component" value="Unassembled WGS sequence"/>
</dbReference>
<sequence>HRLTPASLKTLEDIRRFLQAPHLVQEIVSGEKTPILSHVLPLYEQLIIILRNLVRELEKLSLGINATIRKLEEYLNMSRRTKIHALATG</sequence>
<gene>
    <name evidence="1" type="ORF">DFH08DRAFT_644783</name>
</gene>
<comment type="caution">
    <text evidence="1">The sequence shown here is derived from an EMBL/GenBank/DDBJ whole genome shotgun (WGS) entry which is preliminary data.</text>
</comment>